<dbReference type="SMART" id="SM00357">
    <property type="entry name" value="CSP"/>
    <property type="match status" value="1"/>
</dbReference>
<feature type="domain" description="CSD" evidence="4">
    <location>
        <begin position="1"/>
        <end position="66"/>
    </location>
</feature>
<dbReference type="InterPro" id="IPR012156">
    <property type="entry name" value="Cold_shock_CspA"/>
</dbReference>
<dbReference type="PIRSF" id="PIRSF002599">
    <property type="entry name" value="Cold_shock_A"/>
    <property type="match status" value="1"/>
</dbReference>
<reference evidence="5 6" key="1">
    <citation type="submission" date="2019-05" db="EMBL/GenBank/DDBJ databases">
        <title>Genome sequence of Cellulomonas hominis strain CS1.</title>
        <authorList>
            <person name="Belmont J."/>
            <person name="Maclea K.S."/>
        </authorList>
    </citation>
    <scope>NUCLEOTIDE SEQUENCE [LARGE SCALE GENOMIC DNA]</scope>
    <source>
        <strain evidence="5 6">CS1</strain>
    </source>
</reference>
<dbReference type="PROSITE" id="PS51857">
    <property type="entry name" value="CSD_2"/>
    <property type="match status" value="1"/>
</dbReference>
<dbReference type="GO" id="GO:0003676">
    <property type="term" value="F:nucleic acid binding"/>
    <property type="evidence" value="ECO:0007669"/>
    <property type="project" value="InterPro"/>
</dbReference>
<dbReference type="AlphaFoldDB" id="A0A7Z8NQL4"/>
<evidence type="ECO:0000256" key="1">
    <source>
        <dbReference type="ARBA" id="ARBA00004496"/>
    </source>
</evidence>
<dbReference type="GO" id="GO:0005737">
    <property type="term" value="C:cytoplasm"/>
    <property type="evidence" value="ECO:0007669"/>
    <property type="project" value="UniProtKB-SubCell"/>
</dbReference>
<accession>A0A7Z8NQL4</accession>
<dbReference type="PROSITE" id="PS00352">
    <property type="entry name" value="CSD_1"/>
    <property type="match status" value="1"/>
</dbReference>
<name>A0A7Z8NQL4_9CELL</name>
<dbReference type="Proteomes" id="UP000308121">
    <property type="component" value="Unassembled WGS sequence"/>
</dbReference>
<evidence type="ECO:0000256" key="3">
    <source>
        <dbReference type="RuleBase" id="RU000408"/>
    </source>
</evidence>
<dbReference type="InterPro" id="IPR012340">
    <property type="entry name" value="NA-bd_OB-fold"/>
</dbReference>
<proteinExistence type="predicted"/>
<dbReference type="FunFam" id="2.40.50.140:FF:000006">
    <property type="entry name" value="Cold shock protein CspC"/>
    <property type="match status" value="1"/>
</dbReference>
<keyword evidence="2" id="KW-0963">Cytoplasm</keyword>
<dbReference type="InterPro" id="IPR019844">
    <property type="entry name" value="CSD_CS"/>
</dbReference>
<gene>
    <name evidence="5" type="ORF">FA014_10720</name>
</gene>
<dbReference type="Gene3D" id="2.40.50.140">
    <property type="entry name" value="Nucleic acid-binding proteins"/>
    <property type="match status" value="1"/>
</dbReference>
<dbReference type="EMBL" id="SZYE01000077">
    <property type="protein sequence ID" value="TKR23538.1"/>
    <property type="molecule type" value="Genomic_DNA"/>
</dbReference>
<dbReference type="InterPro" id="IPR050181">
    <property type="entry name" value="Cold_shock_domain"/>
</dbReference>
<sequence>MTTGTVKWFNAEKGFGFIAPTEGGPDVFAHYSAIASSGYRSLEENQQVEFDVTEGPKGPQAANIRPL</sequence>
<comment type="caution">
    <text evidence="5">The sequence shown here is derived from an EMBL/GenBank/DDBJ whole genome shotgun (WGS) entry which is preliminary data.</text>
</comment>
<dbReference type="InterPro" id="IPR011129">
    <property type="entry name" value="CSD"/>
</dbReference>
<protein>
    <submittedName>
        <fullName evidence="5">Cold-shock protein</fullName>
    </submittedName>
</protein>
<dbReference type="Gene3D" id="6.20.370.130">
    <property type="match status" value="1"/>
</dbReference>
<dbReference type="SUPFAM" id="SSF50249">
    <property type="entry name" value="Nucleic acid-binding proteins"/>
    <property type="match status" value="1"/>
</dbReference>
<evidence type="ECO:0000313" key="5">
    <source>
        <dbReference type="EMBL" id="TKR23538.1"/>
    </source>
</evidence>
<dbReference type="RefSeq" id="WP_154729687.1">
    <property type="nucleotide sequence ID" value="NZ_SZYE01000077.1"/>
</dbReference>
<evidence type="ECO:0000256" key="2">
    <source>
        <dbReference type="ARBA" id="ARBA00022490"/>
    </source>
</evidence>
<evidence type="ECO:0000313" key="6">
    <source>
        <dbReference type="Proteomes" id="UP000308121"/>
    </source>
</evidence>
<dbReference type="CDD" id="cd04458">
    <property type="entry name" value="CSP_CDS"/>
    <property type="match status" value="1"/>
</dbReference>
<dbReference type="PRINTS" id="PR00050">
    <property type="entry name" value="COLDSHOCK"/>
</dbReference>
<dbReference type="InterPro" id="IPR002059">
    <property type="entry name" value="CSP_DNA-bd"/>
</dbReference>
<dbReference type="Pfam" id="PF00313">
    <property type="entry name" value="CSD"/>
    <property type="match status" value="1"/>
</dbReference>
<organism evidence="5 6">
    <name type="scientific">Cellulomonas hominis</name>
    <dbReference type="NCBI Taxonomy" id="156981"/>
    <lineage>
        <taxon>Bacteria</taxon>
        <taxon>Bacillati</taxon>
        <taxon>Actinomycetota</taxon>
        <taxon>Actinomycetes</taxon>
        <taxon>Micrococcales</taxon>
        <taxon>Cellulomonadaceae</taxon>
        <taxon>Cellulomonas</taxon>
    </lineage>
</organism>
<dbReference type="OrthoDB" id="7477356at2"/>
<comment type="subcellular location">
    <subcellularLocation>
        <location evidence="1 3">Cytoplasm</location>
    </subcellularLocation>
</comment>
<evidence type="ECO:0000259" key="4">
    <source>
        <dbReference type="PROSITE" id="PS51857"/>
    </source>
</evidence>
<dbReference type="PANTHER" id="PTHR11544">
    <property type="entry name" value="COLD SHOCK DOMAIN CONTAINING PROTEINS"/>
    <property type="match status" value="1"/>
</dbReference>